<keyword evidence="2" id="KW-1185">Reference proteome</keyword>
<dbReference type="AlphaFoldDB" id="A0AAX4I9H9"/>
<sequence>MLCKDTASHQGIDTFDLPRFVVQHGGPTAICASLAGCKDIPVFKTSDGTLTLSPYSFFLIFPRLLPPDRMFAIICFGKGPSVEQCHLHIFIPFSRTGMLQWKPVELGRRCLSLAIVSNRRLSRIQRPCLRIPRGAVFVMGRQLCLSRCGASLHAATDNVVAPMRRARLREL</sequence>
<name>A0AAX4I9H9_9PEZI</name>
<dbReference type="KEGG" id="cdet:87941530"/>
<evidence type="ECO:0000313" key="1">
    <source>
        <dbReference type="EMBL" id="WQF80013.1"/>
    </source>
</evidence>
<accession>A0AAX4I9H9</accession>
<protein>
    <submittedName>
        <fullName evidence="1">Uncharacterized protein</fullName>
    </submittedName>
</protein>
<dbReference type="GeneID" id="87941530"/>
<gene>
    <name evidence="1" type="ORF">CDEST_05027</name>
</gene>
<proteinExistence type="predicted"/>
<reference evidence="2" key="1">
    <citation type="journal article" date="2023" name="bioRxiv">
        <title>Complete genome of the Medicago anthracnose fungus, Colletotrichum destructivum, reveals a mini-chromosome-like region within a core chromosome.</title>
        <authorList>
            <person name="Lapalu N."/>
            <person name="Simon A."/>
            <person name="Lu A."/>
            <person name="Plaumann P.-L."/>
            <person name="Amselem J."/>
            <person name="Pigne S."/>
            <person name="Auger A."/>
            <person name="Koch C."/>
            <person name="Dallery J.-F."/>
            <person name="O'Connell R.J."/>
        </authorList>
    </citation>
    <scope>NUCLEOTIDE SEQUENCE [LARGE SCALE GENOMIC DNA]</scope>
    <source>
        <strain evidence="2">CBS 520.97</strain>
    </source>
</reference>
<dbReference type="Proteomes" id="UP001322277">
    <property type="component" value="Chromosome 3"/>
</dbReference>
<organism evidence="1 2">
    <name type="scientific">Colletotrichum destructivum</name>
    <dbReference type="NCBI Taxonomy" id="34406"/>
    <lineage>
        <taxon>Eukaryota</taxon>
        <taxon>Fungi</taxon>
        <taxon>Dikarya</taxon>
        <taxon>Ascomycota</taxon>
        <taxon>Pezizomycotina</taxon>
        <taxon>Sordariomycetes</taxon>
        <taxon>Hypocreomycetidae</taxon>
        <taxon>Glomerellales</taxon>
        <taxon>Glomerellaceae</taxon>
        <taxon>Colletotrichum</taxon>
        <taxon>Colletotrichum destructivum species complex</taxon>
    </lineage>
</organism>
<dbReference type="RefSeq" id="XP_062777237.1">
    <property type="nucleotide sequence ID" value="XM_062921186.1"/>
</dbReference>
<dbReference type="EMBL" id="CP137307">
    <property type="protein sequence ID" value="WQF80013.1"/>
    <property type="molecule type" value="Genomic_DNA"/>
</dbReference>
<evidence type="ECO:0000313" key="2">
    <source>
        <dbReference type="Proteomes" id="UP001322277"/>
    </source>
</evidence>